<reference evidence="2" key="1">
    <citation type="submission" date="2025-08" db="UniProtKB">
        <authorList>
            <consortium name="Ensembl"/>
        </authorList>
    </citation>
    <scope>IDENTIFICATION</scope>
</reference>
<evidence type="ECO:0000259" key="1">
    <source>
        <dbReference type="Pfam" id="PF16297"/>
    </source>
</evidence>
<name>A0A670YZG1_PSETE</name>
<feature type="domain" description="DUF4939" evidence="1">
    <location>
        <begin position="12"/>
        <end position="94"/>
    </location>
</feature>
<accession>A0A670YZG1</accession>
<dbReference type="InterPro" id="IPR032549">
    <property type="entry name" value="DUF4939"/>
</dbReference>
<protein>
    <recommendedName>
        <fullName evidence="1">DUF4939 domain-containing protein</fullName>
    </recommendedName>
</protein>
<reference evidence="2" key="2">
    <citation type="submission" date="2025-09" db="UniProtKB">
        <authorList>
            <consortium name="Ensembl"/>
        </authorList>
    </citation>
    <scope>IDENTIFICATION</scope>
</reference>
<sequence length="116" mass="13060">VPAAVPPAPPVRKSPVSMPEKFSGQMDRFPAFMGQCQLFISLRPEDFPTDRSKVGFMISLLTGQAANWATPLLVQDSPLLNNFQGFLQQMRNAISFPSLQCVDHLRHVCCWPFWIL</sequence>
<keyword evidence="3" id="KW-1185">Reference proteome</keyword>
<dbReference type="OMA" id="QWAMRYL"/>
<dbReference type="Proteomes" id="UP000472273">
    <property type="component" value="Unplaced"/>
</dbReference>
<proteinExistence type="predicted"/>
<organism evidence="2 3">
    <name type="scientific">Pseudonaja textilis</name>
    <name type="common">Eastern brown snake</name>
    <dbReference type="NCBI Taxonomy" id="8673"/>
    <lineage>
        <taxon>Eukaryota</taxon>
        <taxon>Metazoa</taxon>
        <taxon>Chordata</taxon>
        <taxon>Craniata</taxon>
        <taxon>Vertebrata</taxon>
        <taxon>Euteleostomi</taxon>
        <taxon>Lepidosauria</taxon>
        <taxon>Squamata</taxon>
        <taxon>Bifurcata</taxon>
        <taxon>Unidentata</taxon>
        <taxon>Episquamata</taxon>
        <taxon>Toxicofera</taxon>
        <taxon>Serpentes</taxon>
        <taxon>Colubroidea</taxon>
        <taxon>Elapidae</taxon>
        <taxon>Hydrophiinae</taxon>
        <taxon>Pseudonaja</taxon>
    </lineage>
</organism>
<dbReference type="GeneTree" id="ENSGT01130000278408"/>
<evidence type="ECO:0000313" key="3">
    <source>
        <dbReference type="Proteomes" id="UP000472273"/>
    </source>
</evidence>
<dbReference type="Pfam" id="PF16297">
    <property type="entry name" value="DUF4939"/>
    <property type="match status" value="1"/>
</dbReference>
<dbReference type="Ensembl" id="ENSPTXT00000016884.1">
    <property type="protein sequence ID" value="ENSPTXP00000016379.1"/>
    <property type="gene ID" value="ENSPTXG00000011331.1"/>
</dbReference>
<evidence type="ECO:0000313" key="2">
    <source>
        <dbReference type="Ensembl" id="ENSPTXP00000016379.1"/>
    </source>
</evidence>
<dbReference type="AlphaFoldDB" id="A0A670YZG1"/>